<feature type="non-terminal residue" evidence="2">
    <location>
        <position position="185"/>
    </location>
</feature>
<dbReference type="AlphaFoldDB" id="A0A6J4UF25"/>
<proteinExistence type="predicted"/>
<evidence type="ECO:0000313" key="2">
    <source>
        <dbReference type="EMBL" id="CAA9549010.1"/>
    </source>
</evidence>
<accession>A0A6J4UF25</accession>
<feature type="compositionally biased region" description="Basic residues" evidence="1">
    <location>
        <begin position="121"/>
        <end position="138"/>
    </location>
</feature>
<feature type="non-terminal residue" evidence="2">
    <location>
        <position position="1"/>
    </location>
</feature>
<feature type="compositionally biased region" description="Gly residues" evidence="1">
    <location>
        <begin position="12"/>
        <end position="29"/>
    </location>
</feature>
<gene>
    <name evidence="2" type="ORF">AVDCRST_MAG33-728</name>
</gene>
<feature type="region of interest" description="Disordered" evidence="1">
    <location>
        <begin position="1"/>
        <end position="185"/>
    </location>
</feature>
<organism evidence="2">
    <name type="scientific">uncultured Thermomicrobiales bacterium</name>
    <dbReference type="NCBI Taxonomy" id="1645740"/>
    <lineage>
        <taxon>Bacteria</taxon>
        <taxon>Pseudomonadati</taxon>
        <taxon>Thermomicrobiota</taxon>
        <taxon>Thermomicrobia</taxon>
        <taxon>Thermomicrobiales</taxon>
        <taxon>environmental samples</taxon>
    </lineage>
</organism>
<sequence length="185" mass="19775">ERHGDDVRGVRPAGGGTRRSGGSCAGLGGRRLDGPGHGDGCQGYPPCRFRRGPTAGSGSDPVDRGVARRRDGDGPGGGPRCPAGAHAGPHRLRRDRLGAAGGAGPPRPRRRDAERDAGRRAANRRVAGRARGRRRGTPGHRQPARWWLCDADDGPQPDGRHRARPDRRRPGARQGRRRVRRPPAV</sequence>
<reference evidence="2" key="1">
    <citation type="submission" date="2020-02" db="EMBL/GenBank/DDBJ databases">
        <authorList>
            <person name="Meier V. D."/>
        </authorList>
    </citation>
    <scope>NUCLEOTIDE SEQUENCE</scope>
    <source>
        <strain evidence="2">AVDCRST_MAG33</strain>
    </source>
</reference>
<evidence type="ECO:0000256" key="1">
    <source>
        <dbReference type="SAM" id="MobiDB-lite"/>
    </source>
</evidence>
<feature type="compositionally biased region" description="Basic and acidic residues" evidence="1">
    <location>
        <begin position="61"/>
        <end position="73"/>
    </location>
</feature>
<dbReference type="EMBL" id="CADCWK010000061">
    <property type="protein sequence ID" value="CAA9549010.1"/>
    <property type="molecule type" value="Genomic_DNA"/>
</dbReference>
<feature type="compositionally biased region" description="Basic residues" evidence="1">
    <location>
        <begin position="161"/>
        <end position="185"/>
    </location>
</feature>
<name>A0A6J4UF25_9BACT</name>
<protein>
    <submittedName>
        <fullName evidence="2">Uncharacterized protein</fullName>
    </submittedName>
</protein>